<evidence type="ECO:0000256" key="2">
    <source>
        <dbReference type="ARBA" id="ARBA00023002"/>
    </source>
</evidence>
<evidence type="ECO:0000313" key="5">
    <source>
        <dbReference type="Proteomes" id="UP000325787"/>
    </source>
</evidence>
<name>A0A5Q0H0G5_SACSY</name>
<dbReference type="KEGG" id="ssyi:EKG83_21145"/>
<evidence type="ECO:0000256" key="1">
    <source>
        <dbReference type="ARBA" id="ARBA00006484"/>
    </source>
</evidence>
<proteinExistence type="inferred from homology"/>
<dbReference type="SMART" id="SM00822">
    <property type="entry name" value="PKS_KR"/>
    <property type="match status" value="1"/>
</dbReference>
<dbReference type="PANTHER" id="PTHR43639:SF1">
    <property type="entry name" value="SHORT-CHAIN DEHYDROGENASE_REDUCTASE FAMILY PROTEIN"/>
    <property type="match status" value="1"/>
</dbReference>
<dbReference type="PRINTS" id="PR00080">
    <property type="entry name" value="SDRFAMILY"/>
</dbReference>
<evidence type="ECO:0000259" key="3">
    <source>
        <dbReference type="SMART" id="SM00822"/>
    </source>
</evidence>
<organism evidence="4 5">
    <name type="scientific">Saccharothrix syringae</name>
    <name type="common">Nocardiopsis syringae</name>
    <dbReference type="NCBI Taxonomy" id="103733"/>
    <lineage>
        <taxon>Bacteria</taxon>
        <taxon>Bacillati</taxon>
        <taxon>Actinomycetota</taxon>
        <taxon>Actinomycetes</taxon>
        <taxon>Pseudonocardiales</taxon>
        <taxon>Pseudonocardiaceae</taxon>
        <taxon>Saccharothrix</taxon>
    </lineage>
</organism>
<dbReference type="PRINTS" id="PR00081">
    <property type="entry name" value="GDHRDH"/>
</dbReference>
<dbReference type="InterPro" id="IPR057326">
    <property type="entry name" value="KR_dom"/>
</dbReference>
<dbReference type="InterPro" id="IPR036291">
    <property type="entry name" value="NAD(P)-bd_dom_sf"/>
</dbReference>
<dbReference type="Pfam" id="PF13561">
    <property type="entry name" value="adh_short_C2"/>
    <property type="match status" value="1"/>
</dbReference>
<reference evidence="5" key="1">
    <citation type="journal article" date="2021" name="Curr. Microbiol.">
        <title>Complete genome of nocamycin-producing strain Saccharothrix syringae NRRL B-16468 reveals the biosynthetic potential for secondary metabolites.</title>
        <authorList>
            <person name="Mo X."/>
            <person name="Yang S."/>
        </authorList>
    </citation>
    <scope>NUCLEOTIDE SEQUENCE [LARGE SCALE GENOMIC DNA]</scope>
    <source>
        <strain evidence="5">ATCC 51364 / DSM 43886 / JCM 6844 / KCTC 9398 / NBRC 14523 / NRRL B-16468 / INA 2240</strain>
    </source>
</reference>
<dbReference type="EMBL" id="CP034550">
    <property type="protein sequence ID" value="QFZ19603.1"/>
    <property type="molecule type" value="Genomic_DNA"/>
</dbReference>
<dbReference type="PANTHER" id="PTHR43639">
    <property type="entry name" value="OXIDOREDUCTASE, SHORT-CHAIN DEHYDROGENASE/REDUCTASE FAMILY (AFU_ORTHOLOGUE AFUA_5G02870)"/>
    <property type="match status" value="1"/>
</dbReference>
<dbReference type="AlphaFoldDB" id="A0A5Q0H0G5"/>
<dbReference type="SUPFAM" id="SSF51735">
    <property type="entry name" value="NAD(P)-binding Rossmann-fold domains"/>
    <property type="match status" value="1"/>
</dbReference>
<keyword evidence="5" id="KW-1185">Reference proteome</keyword>
<dbReference type="OrthoDB" id="9793325at2"/>
<keyword evidence="2" id="KW-0560">Oxidoreductase</keyword>
<dbReference type="RefSeq" id="WP_033429691.1">
    <property type="nucleotide sequence ID" value="NZ_CP034550.1"/>
</dbReference>
<dbReference type="FunFam" id="3.40.50.720:FF:000084">
    <property type="entry name" value="Short-chain dehydrogenase reductase"/>
    <property type="match status" value="1"/>
</dbReference>
<accession>A0A5Q0H0G5</accession>
<dbReference type="GO" id="GO:0016491">
    <property type="term" value="F:oxidoreductase activity"/>
    <property type="evidence" value="ECO:0007669"/>
    <property type="project" value="UniProtKB-KW"/>
</dbReference>
<dbReference type="Proteomes" id="UP000325787">
    <property type="component" value="Chromosome"/>
</dbReference>
<dbReference type="InterPro" id="IPR002347">
    <property type="entry name" value="SDR_fam"/>
</dbReference>
<comment type="similarity">
    <text evidence="1">Belongs to the short-chain dehydrogenases/reductases (SDR) family.</text>
</comment>
<gene>
    <name evidence="4" type="ORF">EKG83_21145</name>
</gene>
<evidence type="ECO:0000313" key="4">
    <source>
        <dbReference type="EMBL" id="QFZ19603.1"/>
    </source>
</evidence>
<dbReference type="Gene3D" id="3.40.50.720">
    <property type="entry name" value="NAD(P)-binding Rossmann-like Domain"/>
    <property type="match status" value="1"/>
</dbReference>
<dbReference type="PROSITE" id="PS00061">
    <property type="entry name" value="ADH_SHORT"/>
    <property type="match status" value="1"/>
</dbReference>
<protein>
    <submittedName>
        <fullName evidence="4">SDR family oxidoreductase</fullName>
    </submittedName>
</protein>
<sequence>MTGRAALVTGAGRGIGRAVAERLADRGAVVAVHYRHDDASAAEVVATIAARGGRAFPVRADLAGPDGVDTLFAGLEAGLREHVGEVALDVLVNNAGIGCPGEVEQLTPERFDRAFAVNVRAPVFIVQRALPLMRRGGRIVNISSLATRVAHPRIIGYAMTKGALDVFGRTLAEHLGPRGITVNTVSPGLVDTDFHGDRFRGDPRAAADAVADTALGRMGQPGDVADVVDFLTSERARWITGERLETAGGTHL</sequence>
<dbReference type="InterPro" id="IPR020904">
    <property type="entry name" value="Sc_DH/Rdtase_CS"/>
</dbReference>
<feature type="domain" description="Ketoreductase" evidence="3">
    <location>
        <begin position="4"/>
        <end position="188"/>
    </location>
</feature>